<dbReference type="AlphaFoldDB" id="A0A151NWH6"/>
<dbReference type="EMBL" id="AKHW03001744">
    <property type="protein sequence ID" value="KYO41020.1"/>
    <property type="molecule type" value="Genomic_DNA"/>
</dbReference>
<comment type="caution">
    <text evidence="1">The sequence shown here is derived from an EMBL/GenBank/DDBJ whole genome shotgun (WGS) entry which is preliminary data.</text>
</comment>
<protein>
    <submittedName>
        <fullName evidence="1">Uncharacterized protein</fullName>
    </submittedName>
</protein>
<evidence type="ECO:0000313" key="1">
    <source>
        <dbReference type="EMBL" id="KYO41020.1"/>
    </source>
</evidence>
<accession>A0A151NWH6</accession>
<gene>
    <name evidence="1" type="ORF">Y1Q_0012974</name>
</gene>
<keyword evidence="2" id="KW-1185">Reference proteome</keyword>
<organism evidence="1 2">
    <name type="scientific">Alligator mississippiensis</name>
    <name type="common">American alligator</name>
    <dbReference type="NCBI Taxonomy" id="8496"/>
    <lineage>
        <taxon>Eukaryota</taxon>
        <taxon>Metazoa</taxon>
        <taxon>Chordata</taxon>
        <taxon>Craniata</taxon>
        <taxon>Vertebrata</taxon>
        <taxon>Euteleostomi</taxon>
        <taxon>Archelosauria</taxon>
        <taxon>Archosauria</taxon>
        <taxon>Crocodylia</taxon>
        <taxon>Alligatoridae</taxon>
        <taxon>Alligatorinae</taxon>
        <taxon>Alligator</taxon>
    </lineage>
</organism>
<reference evidence="1 2" key="1">
    <citation type="journal article" date="2012" name="Genome Biol.">
        <title>Sequencing three crocodilian genomes to illuminate the evolution of archosaurs and amniotes.</title>
        <authorList>
            <person name="St John J.A."/>
            <person name="Braun E.L."/>
            <person name="Isberg S.R."/>
            <person name="Miles L.G."/>
            <person name="Chong A.Y."/>
            <person name="Gongora J."/>
            <person name="Dalzell P."/>
            <person name="Moran C."/>
            <person name="Bed'hom B."/>
            <person name="Abzhanov A."/>
            <person name="Burgess S.C."/>
            <person name="Cooksey A.M."/>
            <person name="Castoe T.A."/>
            <person name="Crawford N.G."/>
            <person name="Densmore L.D."/>
            <person name="Drew J.C."/>
            <person name="Edwards S.V."/>
            <person name="Faircloth B.C."/>
            <person name="Fujita M.K."/>
            <person name="Greenwold M.J."/>
            <person name="Hoffmann F.G."/>
            <person name="Howard J.M."/>
            <person name="Iguchi T."/>
            <person name="Janes D.E."/>
            <person name="Khan S.Y."/>
            <person name="Kohno S."/>
            <person name="de Koning A.J."/>
            <person name="Lance S.L."/>
            <person name="McCarthy F.M."/>
            <person name="McCormack J.E."/>
            <person name="Merchant M.E."/>
            <person name="Peterson D.G."/>
            <person name="Pollock D.D."/>
            <person name="Pourmand N."/>
            <person name="Raney B.J."/>
            <person name="Roessler K.A."/>
            <person name="Sanford J.R."/>
            <person name="Sawyer R.H."/>
            <person name="Schmidt C.J."/>
            <person name="Triplett E.W."/>
            <person name="Tuberville T.D."/>
            <person name="Venegas-Anaya M."/>
            <person name="Howard J.T."/>
            <person name="Jarvis E.D."/>
            <person name="Guillette L.J.Jr."/>
            <person name="Glenn T.C."/>
            <person name="Green R.E."/>
            <person name="Ray D.A."/>
        </authorList>
    </citation>
    <scope>NUCLEOTIDE SEQUENCE [LARGE SCALE GENOMIC DNA]</scope>
    <source>
        <strain evidence="1">KSC_2009_1</strain>
    </source>
</reference>
<evidence type="ECO:0000313" key="2">
    <source>
        <dbReference type="Proteomes" id="UP000050525"/>
    </source>
</evidence>
<proteinExistence type="predicted"/>
<sequence length="85" mass="9884">MLSIRPCFSCLQKRLGNNIFVFPLTLKETFALSDITLAEQMVNEETDEELHESLPGISRVNRQDQLHRKWLPQQKVPEIPAKLRP</sequence>
<dbReference type="Proteomes" id="UP000050525">
    <property type="component" value="Unassembled WGS sequence"/>
</dbReference>
<name>A0A151NWH6_ALLMI</name>